<feature type="compositionally biased region" description="Polar residues" evidence="1">
    <location>
        <begin position="240"/>
        <end position="251"/>
    </location>
</feature>
<name>A0A6J4PV41_9CYAN</name>
<gene>
    <name evidence="2" type="ORF">AVDCRST_MAG84-7408</name>
</gene>
<reference evidence="2" key="1">
    <citation type="submission" date="2020-02" db="EMBL/GenBank/DDBJ databases">
        <authorList>
            <person name="Meier V. D."/>
        </authorList>
    </citation>
    <scope>NUCLEOTIDE SEQUENCE</scope>
    <source>
        <strain evidence="2">AVDCRST_MAG84</strain>
    </source>
</reference>
<feature type="compositionally biased region" description="Low complexity" evidence="1">
    <location>
        <begin position="266"/>
        <end position="281"/>
    </location>
</feature>
<proteinExistence type="predicted"/>
<dbReference type="InterPro" id="IPR025569">
    <property type="entry name" value="DUF4335"/>
</dbReference>
<dbReference type="Pfam" id="PF14233">
    <property type="entry name" value="DUF4335"/>
    <property type="match status" value="1"/>
</dbReference>
<dbReference type="EMBL" id="CADCTZ010001845">
    <property type="protein sequence ID" value="CAA9424845.1"/>
    <property type="molecule type" value="Genomic_DNA"/>
</dbReference>
<dbReference type="AlphaFoldDB" id="A0A6J4PV41"/>
<organism evidence="2">
    <name type="scientific">uncultured Microcoleus sp</name>
    <dbReference type="NCBI Taxonomy" id="259945"/>
    <lineage>
        <taxon>Bacteria</taxon>
        <taxon>Bacillati</taxon>
        <taxon>Cyanobacteriota</taxon>
        <taxon>Cyanophyceae</taxon>
        <taxon>Oscillatoriophycideae</taxon>
        <taxon>Oscillatoriales</taxon>
        <taxon>Microcoleaceae</taxon>
        <taxon>Microcoleus</taxon>
        <taxon>environmental samples</taxon>
    </lineage>
</organism>
<feature type="region of interest" description="Disordered" evidence="1">
    <location>
        <begin position="201"/>
        <end position="285"/>
    </location>
</feature>
<sequence length="390" mass="41212">MTIRRQYSLPNCTLVLEGLSDGSTASQLDIRPVLSILMSAECYVTGLGEPLSGGRDFFESLVRAVSNYAQEFMSGVHYPDRYGPNLGMVQLHRIDGNLHRLTVLPASTGSPSQIDQKTELSAKVDLTTVQLFDLVEAIDQFFADTQTLPELSLQLTPISRRYVKSAEPLAKRSLPAVVGVSSLALAAMAFFLVPVPEVQRPRDPVPQPNAGGQNLGTPTPGGSGSPNPNPTPEADGLLPGTQTPNAESSSPTPIPAPQSDASPLATPQSNTSPESTPSPVSEGLASPEVAAVPITDPGEIELLKGKLSQQIDGVVKNKPPVDAELVYRVSVAQDGAIVGYKSENSAAVDRSETPLSELLYQPVGSRPPAEPLADFRVVLAPDGTVQVTPW</sequence>
<evidence type="ECO:0000313" key="2">
    <source>
        <dbReference type="EMBL" id="CAA9424845.1"/>
    </source>
</evidence>
<accession>A0A6J4PV41</accession>
<evidence type="ECO:0000256" key="1">
    <source>
        <dbReference type="SAM" id="MobiDB-lite"/>
    </source>
</evidence>
<protein>
    <submittedName>
        <fullName evidence="2">FOG: WD40 repeat</fullName>
    </submittedName>
</protein>